<evidence type="ECO:0000313" key="3">
    <source>
        <dbReference type="Proteomes" id="UP001595075"/>
    </source>
</evidence>
<evidence type="ECO:0000313" key="2">
    <source>
        <dbReference type="EMBL" id="KAL2070182.1"/>
    </source>
</evidence>
<organism evidence="2 3">
    <name type="scientific">Oculimacula yallundae</name>
    <dbReference type="NCBI Taxonomy" id="86028"/>
    <lineage>
        <taxon>Eukaryota</taxon>
        <taxon>Fungi</taxon>
        <taxon>Dikarya</taxon>
        <taxon>Ascomycota</taxon>
        <taxon>Pezizomycotina</taxon>
        <taxon>Leotiomycetes</taxon>
        <taxon>Helotiales</taxon>
        <taxon>Ploettnerulaceae</taxon>
        <taxon>Oculimacula</taxon>
    </lineage>
</organism>
<reference evidence="2 3" key="1">
    <citation type="journal article" date="2024" name="Commun. Biol.">
        <title>Comparative genomic analysis of thermophilic fungi reveals convergent evolutionary adaptations and gene losses.</title>
        <authorList>
            <person name="Steindorff A.S."/>
            <person name="Aguilar-Pontes M.V."/>
            <person name="Robinson A.J."/>
            <person name="Andreopoulos B."/>
            <person name="LaButti K."/>
            <person name="Kuo A."/>
            <person name="Mondo S."/>
            <person name="Riley R."/>
            <person name="Otillar R."/>
            <person name="Haridas S."/>
            <person name="Lipzen A."/>
            <person name="Grimwood J."/>
            <person name="Schmutz J."/>
            <person name="Clum A."/>
            <person name="Reid I.D."/>
            <person name="Moisan M.C."/>
            <person name="Butler G."/>
            <person name="Nguyen T.T.M."/>
            <person name="Dewar K."/>
            <person name="Conant G."/>
            <person name="Drula E."/>
            <person name="Henrissat B."/>
            <person name="Hansel C."/>
            <person name="Singer S."/>
            <person name="Hutchinson M.I."/>
            <person name="de Vries R.P."/>
            <person name="Natvig D.O."/>
            <person name="Powell A.J."/>
            <person name="Tsang A."/>
            <person name="Grigoriev I.V."/>
        </authorList>
    </citation>
    <scope>NUCLEOTIDE SEQUENCE [LARGE SCALE GENOMIC DNA]</scope>
    <source>
        <strain evidence="2 3">CBS 494.80</strain>
    </source>
</reference>
<gene>
    <name evidence="2" type="ORF">VTL71DRAFT_13208</name>
</gene>
<accession>A0ABR4CKB8</accession>
<dbReference type="EMBL" id="JAZHXI010000006">
    <property type="protein sequence ID" value="KAL2070182.1"/>
    <property type="molecule type" value="Genomic_DNA"/>
</dbReference>
<sequence>MSNSSNSSSLIAPGQRMEGQSSSGNPFVFEGGDVRVLVVYKEQPLVGMICSQCLIHASLVLKRFIFPPWRVAPPFVHSLEFSSLLPPSFNIVSTSPQAPFAEIDCSEDDGDALLVLLNIIHLKHAHIPKRLQFSVLLQVAALCDKYMCVELVQPWLAVWTEKLEFRSKYPMAEQVLFTHWVFGQEQEFELVAKTMVLECKTNEHGQLLNKYNWLWSDPFPPGIAENVLRIRNDTVKALLATPYQMVSKYEKTNDNICQLGDVDGEDNACDGASWGSLTRGMQLASLWPIKPADEVYMSIEEVADAIESIHIYHFVAHHHCGPTNFHAEVTRVLGRIENPVLDIHRRHMVEVEHQGLGRRRKFFFKLEVR</sequence>
<name>A0ABR4CKB8_9HELO</name>
<comment type="caution">
    <text evidence="2">The sequence shown here is derived from an EMBL/GenBank/DDBJ whole genome shotgun (WGS) entry which is preliminary data.</text>
</comment>
<proteinExistence type="predicted"/>
<feature type="region of interest" description="Disordered" evidence="1">
    <location>
        <begin position="1"/>
        <end position="22"/>
    </location>
</feature>
<dbReference type="Proteomes" id="UP001595075">
    <property type="component" value="Unassembled WGS sequence"/>
</dbReference>
<protein>
    <submittedName>
        <fullName evidence="2">Uncharacterized protein</fullName>
    </submittedName>
</protein>
<keyword evidence="3" id="KW-1185">Reference proteome</keyword>
<evidence type="ECO:0000256" key="1">
    <source>
        <dbReference type="SAM" id="MobiDB-lite"/>
    </source>
</evidence>